<dbReference type="Proteomes" id="UP000321490">
    <property type="component" value="Unassembled WGS sequence"/>
</dbReference>
<accession>A0A562ILD9</accession>
<gene>
    <name evidence="2" type="ORF">JD78_00326</name>
</gene>
<dbReference type="SUPFAM" id="SSF109755">
    <property type="entry name" value="PhoU-like"/>
    <property type="match status" value="1"/>
</dbReference>
<organism evidence="2 3">
    <name type="scientific">Modestobacter roseus</name>
    <dbReference type="NCBI Taxonomy" id="1181884"/>
    <lineage>
        <taxon>Bacteria</taxon>
        <taxon>Bacillati</taxon>
        <taxon>Actinomycetota</taxon>
        <taxon>Actinomycetes</taxon>
        <taxon>Geodermatophilales</taxon>
        <taxon>Geodermatophilaceae</taxon>
        <taxon>Modestobacter</taxon>
    </lineage>
</organism>
<keyword evidence="3" id="KW-1185">Reference proteome</keyword>
<dbReference type="InterPro" id="IPR018445">
    <property type="entry name" value="Put_Phosphate_transp_reg"/>
</dbReference>
<evidence type="ECO:0000256" key="1">
    <source>
        <dbReference type="ARBA" id="ARBA00008591"/>
    </source>
</evidence>
<evidence type="ECO:0000313" key="3">
    <source>
        <dbReference type="Proteomes" id="UP000321490"/>
    </source>
</evidence>
<reference evidence="2 3" key="1">
    <citation type="submission" date="2019-07" db="EMBL/GenBank/DDBJ databases">
        <title>R&amp;d 2014.</title>
        <authorList>
            <person name="Klenk H.-P."/>
        </authorList>
    </citation>
    <scope>NUCLEOTIDE SEQUENCE [LARGE SCALE GENOMIC DNA]</scope>
    <source>
        <strain evidence="2 3">DSM 45764</strain>
    </source>
</reference>
<dbReference type="PANTHER" id="PTHR37298:SF1">
    <property type="entry name" value="UPF0111 PROTEIN YKAA"/>
    <property type="match status" value="1"/>
</dbReference>
<proteinExistence type="inferred from homology"/>
<dbReference type="EMBL" id="VLKF01000001">
    <property type="protein sequence ID" value="TWH71827.1"/>
    <property type="molecule type" value="Genomic_DNA"/>
</dbReference>
<dbReference type="RefSeq" id="WP_228394913.1">
    <property type="nucleotide sequence ID" value="NZ_ML762479.1"/>
</dbReference>
<evidence type="ECO:0000313" key="2">
    <source>
        <dbReference type="EMBL" id="TWH71827.1"/>
    </source>
</evidence>
<dbReference type="Gene3D" id="1.20.58.220">
    <property type="entry name" value="Phosphate transport system protein phou homolog 2, domain 2"/>
    <property type="match status" value="1"/>
</dbReference>
<dbReference type="InterPro" id="IPR052912">
    <property type="entry name" value="UPF0111_domain"/>
</dbReference>
<dbReference type="InterPro" id="IPR038078">
    <property type="entry name" value="PhoU-like_sf"/>
</dbReference>
<dbReference type="PANTHER" id="PTHR37298">
    <property type="entry name" value="UPF0111 PROTEIN YKAA"/>
    <property type="match status" value="1"/>
</dbReference>
<evidence type="ECO:0008006" key="4">
    <source>
        <dbReference type="Google" id="ProtNLM"/>
    </source>
</evidence>
<dbReference type="Pfam" id="PF01865">
    <property type="entry name" value="PhoU_div"/>
    <property type="match status" value="1"/>
</dbReference>
<protein>
    <recommendedName>
        <fullName evidence="4">Phosphate transport regulator</fullName>
    </recommendedName>
</protein>
<sequence length="207" mass="23228">MAFRLRLTPRDSSFYGMFTAAAENLVTATDLLGQFVHEHTLREELAGRLRDLEHAGDQATHAIFRQVNSSFVTPFDREDIVALASQLDDVMDAIEAAADLVLLTHLGTLPAEMGQQVALLQRCAIVTAESMPRLRSMKDLADYWIEVNRLENEADKLYRRLLSRLYSGEFDALEILKLKEVADQLEEAADAFEHVAHVVETIAVKDS</sequence>
<dbReference type="AlphaFoldDB" id="A0A562ILD9"/>
<comment type="similarity">
    <text evidence="1">Belongs to the UPF0111 family.</text>
</comment>
<comment type="caution">
    <text evidence="2">The sequence shown here is derived from an EMBL/GenBank/DDBJ whole genome shotgun (WGS) entry which is preliminary data.</text>
</comment>
<name>A0A562ILD9_9ACTN</name>